<comment type="caution">
    <text evidence="2">The sequence shown here is derived from an EMBL/GenBank/DDBJ whole genome shotgun (WGS) entry which is preliminary data.</text>
</comment>
<evidence type="ECO:0000256" key="1">
    <source>
        <dbReference type="SAM" id="Phobius"/>
    </source>
</evidence>
<name>A0AAP2WA09_9FIRM</name>
<evidence type="ECO:0000313" key="2">
    <source>
        <dbReference type="EMBL" id="MCD2492612.1"/>
    </source>
</evidence>
<keyword evidence="1" id="KW-1133">Transmembrane helix</keyword>
<dbReference type="InterPro" id="IPR014211">
    <property type="entry name" value="Spore_III_AD"/>
</dbReference>
<gene>
    <name evidence="2" type="primary">spoIIIAD</name>
    <name evidence="2" type="ORF">LQE92_08225</name>
</gene>
<organism evidence="2 3">
    <name type="scientific">Lientehia hominis</name>
    <dbReference type="NCBI Taxonomy" id="2897778"/>
    <lineage>
        <taxon>Bacteria</taxon>
        <taxon>Bacillati</taxon>
        <taxon>Bacillota</taxon>
        <taxon>Clostridia</taxon>
        <taxon>Lachnospirales</taxon>
        <taxon>Lachnospiraceae</taxon>
        <taxon>Lientehia</taxon>
    </lineage>
</organism>
<keyword evidence="1" id="KW-0812">Transmembrane</keyword>
<keyword evidence="1" id="KW-0472">Membrane</keyword>
<dbReference type="Proteomes" id="UP001299265">
    <property type="component" value="Unassembled WGS sequence"/>
</dbReference>
<dbReference type="InterPro" id="IPR025664">
    <property type="entry name" value="Spore_III_AC/AD"/>
</dbReference>
<feature type="transmembrane region" description="Helical" evidence="1">
    <location>
        <begin position="25"/>
        <end position="42"/>
    </location>
</feature>
<dbReference type="Pfam" id="PF06686">
    <property type="entry name" value="SpoIIIAC"/>
    <property type="match status" value="2"/>
</dbReference>
<proteinExistence type="predicted"/>
<accession>A0AAP2WA09</accession>
<protein>
    <submittedName>
        <fullName evidence="2">Stage III sporulation protein AD</fullName>
    </submittedName>
</protein>
<sequence length="126" mass="13762">MIKIAVVGVAAILMAMQLREVKPQFGMYVVFGAGILIFFYAFTKLEGIVEAMGQLGKYVTIEEKYLQILLKMLGISYVSEFAASLCKDSGYNSVAGQIELFGKLSILLISMPVVLSLLKTLGQLLT</sequence>
<dbReference type="AlphaFoldDB" id="A0AAP2WA09"/>
<keyword evidence="3" id="KW-1185">Reference proteome</keyword>
<dbReference type="RefSeq" id="WP_231062497.1">
    <property type="nucleotide sequence ID" value="NZ_JAJNOR010000004.1"/>
</dbReference>
<reference evidence="2 3" key="1">
    <citation type="submission" date="2021-11" db="EMBL/GenBank/DDBJ databases">
        <title>Lacrimispora sp. nov. NSJ-141 isolated from human feces.</title>
        <authorList>
            <person name="Abdugheni R."/>
        </authorList>
    </citation>
    <scope>NUCLEOTIDE SEQUENCE [LARGE SCALE GENOMIC DNA]</scope>
    <source>
        <strain evidence="2 3">NSJ-141</strain>
    </source>
</reference>
<dbReference type="EMBL" id="JAJNOR010000004">
    <property type="protein sequence ID" value="MCD2492612.1"/>
    <property type="molecule type" value="Genomic_DNA"/>
</dbReference>
<evidence type="ECO:0000313" key="3">
    <source>
        <dbReference type="Proteomes" id="UP001299265"/>
    </source>
</evidence>
<dbReference type="NCBIfam" id="TIGR02849">
    <property type="entry name" value="spore_III_AD"/>
    <property type="match status" value="1"/>
</dbReference>